<dbReference type="GeneID" id="70296246"/>
<dbReference type="EMBL" id="MU251271">
    <property type="protein sequence ID" value="KAG9251063.1"/>
    <property type="molecule type" value="Genomic_DNA"/>
</dbReference>
<name>A0A9P7ZFB8_9HYPO</name>
<protein>
    <submittedName>
        <fullName evidence="3">Uncharacterized protein</fullName>
    </submittedName>
</protein>
<evidence type="ECO:0000256" key="1">
    <source>
        <dbReference type="SAM" id="MobiDB-lite"/>
    </source>
</evidence>
<reference evidence="3" key="1">
    <citation type="journal article" date="2021" name="IMA Fungus">
        <title>Genomic characterization of three marine fungi, including Emericellopsis atlantica sp. nov. with signatures of a generalist lifestyle and marine biomass degradation.</title>
        <authorList>
            <person name="Hagestad O.C."/>
            <person name="Hou L."/>
            <person name="Andersen J.H."/>
            <person name="Hansen E.H."/>
            <person name="Altermark B."/>
            <person name="Li C."/>
            <person name="Kuhnert E."/>
            <person name="Cox R.J."/>
            <person name="Crous P.W."/>
            <person name="Spatafora J.W."/>
            <person name="Lail K."/>
            <person name="Amirebrahimi M."/>
            <person name="Lipzen A."/>
            <person name="Pangilinan J."/>
            <person name="Andreopoulos W."/>
            <person name="Hayes R.D."/>
            <person name="Ng V."/>
            <person name="Grigoriev I.V."/>
            <person name="Jackson S.A."/>
            <person name="Sutton T.D.S."/>
            <person name="Dobson A.D.W."/>
            <person name="Rama T."/>
        </authorList>
    </citation>
    <scope>NUCLEOTIDE SEQUENCE</scope>
    <source>
        <strain evidence="3">TS7</strain>
    </source>
</reference>
<proteinExistence type="predicted"/>
<feature type="chain" id="PRO_5040174434" evidence="2">
    <location>
        <begin position="29"/>
        <end position="111"/>
    </location>
</feature>
<evidence type="ECO:0000313" key="4">
    <source>
        <dbReference type="Proteomes" id="UP000887229"/>
    </source>
</evidence>
<sequence>MLTNGGTDLPSSTATMAWGSLLFRIVLAFENEIVTQILRRPGWHRGVGRIHKYVDEKRYGRNPNEPLAQGEATSHPESRGFLTHFKDELLNQMRGKPTDLPNDAPSKMKKK</sequence>
<feature type="compositionally biased region" description="Basic and acidic residues" evidence="1">
    <location>
        <begin position="74"/>
        <end position="89"/>
    </location>
</feature>
<dbReference type="RefSeq" id="XP_046114987.1">
    <property type="nucleotide sequence ID" value="XM_046265343.1"/>
</dbReference>
<keyword evidence="4" id="KW-1185">Reference proteome</keyword>
<evidence type="ECO:0000313" key="3">
    <source>
        <dbReference type="EMBL" id="KAG9251063.1"/>
    </source>
</evidence>
<feature type="region of interest" description="Disordered" evidence="1">
    <location>
        <begin position="59"/>
        <end position="111"/>
    </location>
</feature>
<dbReference type="AlphaFoldDB" id="A0A9P7ZFB8"/>
<gene>
    <name evidence="3" type="ORF">F5Z01DRAFT_677310</name>
</gene>
<comment type="caution">
    <text evidence="3">The sequence shown here is derived from an EMBL/GenBank/DDBJ whole genome shotgun (WGS) entry which is preliminary data.</text>
</comment>
<dbReference type="OrthoDB" id="4138121at2759"/>
<evidence type="ECO:0000256" key="2">
    <source>
        <dbReference type="SAM" id="SignalP"/>
    </source>
</evidence>
<accession>A0A9P7ZFB8</accession>
<feature type="signal peptide" evidence="2">
    <location>
        <begin position="1"/>
        <end position="28"/>
    </location>
</feature>
<dbReference type="Proteomes" id="UP000887229">
    <property type="component" value="Unassembled WGS sequence"/>
</dbReference>
<keyword evidence="2" id="KW-0732">Signal</keyword>
<organism evidence="3 4">
    <name type="scientific">Emericellopsis atlantica</name>
    <dbReference type="NCBI Taxonomy" id="2614577"/>
    <lineage>
        <taxon>Eukaryota</taxon>
        <taxon>Fungi</taxon>
        <taxon>Dikarya</taxon>
        <taxon>Ascomycota</taxon>
        <taxon>Pezizomycotina</taxon>
        <taxon>Sordariomycetes</taxon>
        <taxon>Hypocreomycetidae</taxon>
        <taxon>Hypocreales</taxon>
        <taxon>Bionectriaceae</taxon>
        <taxon>Emericellopsis</taxon>
    </lineage>
</organism>